<evidence type="ECO:0000256" key="1">
    <source>
        <dbReference type="SAM" id="MobiDB-lite"/>
    </source>
</evidence>
<feature type="compositionally biased region" description="Basic and acidic residues" evidence="1">
    <location>
        <begin position="31"/>
        <end position="45"/>
    </location>
</feature>
<organism evidence="2 3">
    <name type="scientific">Oedothorax gibbosus</name>
    <dbReference type="NCBI Taxonomy" id="931172"/>
    <lineage>
        <taxon>Eukaryota</taxon>
        <taxon>Metazoa</taxon>
        <taxon>Ecdysozoa</taxon>
        <taxon>Arthropoda</taxon>
        <taxon>Chelicerata</taxon>
        <taxon>Arachnida</taxon>
        <taxon>Araneae</taxon>
        <taxon>Araneomorphae</taxon>
        <taxon>Entelegynae</taxon>
        <taxon>Araneoidea</taxon>
        <taxon>Linyphiidae</taxon>
        <taxon>Erigoninae</taxon>
        <taxon>Oedothorax</taxon>
    </lineage>
</organism>
<accession>A0AAV6UP06</accession>
<dbReference type="Proteomes" id="UP000827092">
    <property type="component" value="Unassembled WGS sequence"/>
</dbReference>
<evidence type="ECO:0008006" key="4">
    <source>
        <dbReference type="Google" id="ProtNLM"/>
    </source>
</evidence>
<dbReference type="EMBL" id="JAFNEN010000338">
    <property type="protein sequence ID" value="KAG8185348.1"/>
    <property type="molecule type" value="Genomic_DNA"/>
</dbReference>
<gene>
    <name evidence="2" type="ORF">JTE90_005475</name>
</gene>
<reference evidence="2 3" key="1">
    <citation type="journal article" date="2022" name="Nat. Ecol. Evol.">
        <title>A masculinizing supergene underlies an exaggerated male reproductive morph in a spider.</title>
        <authorList>
            <person name="Hendrickx F."/>
            <person name="De Corte Z."/>
            <person name="Sonet G."/>
            <person name="Van Belleghem S.M."/>
            <person name="Kostlbacher S."/>
            <person name="Vangestel C."/>
        </authorList>
    </citation>
    <scope>NUCLEOTIDE SEQUENCE [LARGE SCALE GENOMIC DNA]</scope>
    <source>
        <strain evidence="2">W744_W776</strain>
    </source>
</reference>
<feature type="compositionally biased region" description="Basic and acidic residues" evidence="1">
    <location>
        <begin position="1"/>
        <end position="10"/>
    </location>
</feature>
<name>A0AAV6UP06_9ARAC</name>
<keyword evidence="3" id="KW-1185">Reference proteome</keyword>
<dbReference type="Gene3D" id="3.40.1580.10">
    <property type="entry name" value="SMI1/KNR4-like"/>
    <property type="match status" value="1"/>
</dbReference>
<protein>
    <recommendedName>
        <fullName evidence="4">Knr4/Smi1-like domain-containing protein</fullName>
    </recommendedName>
</protein>
<evidence type="ECO:0000313" key="2">
    <source>
        <dbReference type="EMBL" id="KAG8185348.1"/>
    </source>
</evidence>
<comment type="caution">
    <text evidence="2">The sequence shown here is derived from an EMBL/GenBank/DDBJ whole genome shotgun (WGS) entry which is preliminary data.</text>
</comment>
<sequence>MEKGSADSDRPSGSNIASMSSVSEGGINTQLDEKIKKFLDEEGSKEGSPIAKRIKEELPKTKKKFKQGTSVSDSEINKIIKKLDKSIDIPNIDKEYNEFLNKYGCIYGEGFEICGPIEGTIDSKMKTEYISLKQLGFENRCKMNRMTEEEVKSCWLIAEIDQGDQYYIKYKKNKKWLIYSMDRYGKSKIFAKNFLEFLDKFFEAYEIKTEEGDSEEEEYSELTK</sequence>
<dbReference type="SUPFAM" id="SSF160631">
    <property type="entry name" value="SMI1/KNR4-like"/>
    <property type="match status" value="1"/>
</dbReference>
<dbReference type="Pfam" id="PF14568">
    <property type="entry name" value="SUKH_6"/>
    <property type="match status" value="1"/>
</dbReference>
<feature type="compositionally biased region" description="Polar residues" evidence="1">
    <location>
        <begin position="11"/>
        <end position="30"/>
    </location>
</feature>
<dbReference type="AlphaFoldDB" id="A0AAV6UP06"/>
<dbReference type="InterPro" id="IPR037883">
    <property type="entry name" value="Knr4/Smi1-like_sf"/>
</dbReference>
<evidence type="ECO:0000313" key="3">
    <source>
        <dbReference type="Proteomes" id="UP000827092"/>
    </source>
</evidence>
<feature type="region of interest" description="Disordered" evidence="1">
    <location>
        <begin position="1"/>
        <end position="67"/>
    </location>
</feature>
<proteinExistence type="predicted"/>